<evidence type="ECO:0000259" key="14">
    <source>
        <dbReference type="PROSITE" id="PS50280"/>
    </source>
</evidence>
<feature type="region of interest" description="Disordered" evidence="13">
    <location>
        <begin position="420"/>
        <end position="439"/>
    </location>
</feature>
<dbReference type="Gene3D" id="2.170.270.10">
    <property type="entry name" value="SET domain"/>
    <property type="match status" value="1"/>
</dbReference>
<dbReference type="GO" id="GO:0005634">
    <property type="term" value="C:nucleus"/>
    <property type="evidence" value="ECO:0007669"/>
    <property type="project" value="UniProtKB-SubCell"/>
</dbReference>
<dbReference type="Gene3D" id="1.10.10.1700">
    <property type="entry name" value="Histone-lysine N-methyltransferase"/>
    <property type="match status" value="1"/>
</dbReference>
<dbReference type="Pfam" id="PF00856">
    <property type="entry name" value="SET"/>
    <property type="match status" value="1"/>
</dbReference>
<keyword evidence="8" id="KW-0949">S-adenosyl-L-methionine</keyword>
<keyword evidence="6" id="KW-0489">Methyltransferase</keyword>
<comment type="subcellular location">
    <subcellularLocation>
        <location evidence="2">Chromosome</location>
    </subcellularLocation>
    <subcellularLocation>
        <location evidence="1">Nucleus</location>
    </subcellularLocation>
</comment>
<name>A0A7M6DJU5_9CNID</name>
<dbReference type="PANTHER" id="PTHR12977:SF4">
    <property type="entry name" value="HISTONE-LYSINE N-METHYLTRANSFERASE KMT5B"/>
    <property type="match status" value="1"/>
</dbReference>
<dbReference type="GO" id="GO:0140941">
    <property type="term" value="F:histone H4K20me methyltransferase activity"/>
    <property type="evidence" value="ECO:0007669"/>
    <property type="project" value="UniProtKB-EC"/>
</dbReference>
<keyword evidence="12" id="KW-0539">Nucleus</keyword>
<organism evidence="15 16">
    <name type="scientific">Clytia hemisphaerica</name>
    <dbReference type="NCBI Taxonomy" id="252671"/>
    <lineage>
        <taxon>Eukaryota</taxon>
        <taxon>Metazoa</taxon>
        <taxon>Cnidaria</taxon>
        <taxon>Hydrozoa</taxon>
        <taxon>Hydroidolina</taxon>
        <taxon>Leptothecata</taxon>
        <taxon>Obeliida</taxon>
        <taxon>Clytiidae</taxon>
        <taxon>Clytia</taxon>
    </lineage>
</organism>
<dbReference type="RefSeq" id="XP_066935053.1">
    <property type="nucleotide sequence ID" value="XM_067078952.1"/>
</dbReference>
<evidence type="ECO:0000256" key="6">
    <source>
        <dbReference type="ARBA" id="ARBA00022603"/>
    </source>
</evidence>
<keyword evidence="7" id="KW-0808">Transferase</keyword>
<keyword evidence="9" id="KW-0156">Chromatin regulator</keyword>
<evidence type="ECO:0000256" key="3">
    <source>
        <dbReference type="ARBA" id="ARBA00012188"/>
    </source>
</evidence>
<dbReference type="Proteomes" id="UP000594262">
    <property type="component" value="Unplaced"/>
</dbReference>
<dbReference type="InterPro" id="IPR001214">
    <property type="entry name" value="SET_dom"/>
</dbReference>
<dbReference type="EC" id="2.1.1.362" evidence="3"/>
<dbReference type="InterPro" id="IPR046341">
    <property type="entry name" value="SET_dom_sf"/>
</dbReference>
<sequence length="560" mass="64029">MVIEASRAENLQLGEKCHARVLGEQDDLASFYILDPMLGFETHKMKLVPLPKRKPDLKAVKNIVSLYRKYGDEHSVLNELIILLGEYWNAYCRNNIISDMMGLKEHLLRYMRIFDPNAGFVIVGCHRYSSESNGGKVLSTRKWEKGERILNLVGCIAELTEEEEDELLQPGQNDFSVMFSTRKNCSQLWLGPAAFMNHDCRPNCKFVSTGRDTACIKILKEVEIGEELVCNYGDDFFGDDNCFCECITCERRGTGAFSKETNEEGKEEEKKIGKYGLRDTDKRISRLKRLKEEVSTDEESLSQSNSPTSFSKTYLMRTRNTLEQKKKREEKQITAELKMKYGTYIDLIPDLKDLPYFELLFVERENRNRPVSIPIIDKMKANEQMPKRFSLPYGNKPSGSGGTKMEDRVSTLKRTWSSSNISEVSTSSADTSDIDDDSYDYHRRSPLIRREFTSSVSSESLKLTIKLKPTVTSRNRKASSSSETSVESSHSSYQKRKSICTPKGVRSSARLRSGLVRDQVPDSSHSHSFTSSKHHHHKHYTTSLSKRNRIIIQKKCACCH</sequence>
<evidence type="ECO:0000256" key="8">
    <source>
        <dbReference type="ARBA" id="ARBA00022691"/>
    </source>
</evidence>
<evidence type="ECO:0000313" key="15">
    <source>
        <dbReference type="EnsemblMetazoa" id="CLYHEMP013437.1"/>
    </source>
</evidence>
<keyword evidence="11" id="KW-0804">Transcription</keyword>
<feature type="region of interest" description="Disordered" evidence="13">
    <location>
        <begin position="388"/>
        <end position="407"/>
    </location>
</feature>
<dbReference type="InterPro" id="IPR039977">
    <property type="entry name" value="Suv4-20/Set9"/>
</dbReference>
<dbReference type="GO" id="GO:0005694">
    <property type="term" value="C:chromosome"/>
    <property type="evidence" value="ECO:0007669"/>
    <property type="project" value="UniProtKB-SubCell"/>
</dbReference>
<dbReference type="FunFam" id="2.170.270.10:FF:000006">
    <property type="entry name" value="Histone-lysine N-methyltransferase"/>
    <property type="match status" value="1"/>
</dbReference>
<keyword evidence="5" id="KW-0678">Repressor</keyword>
<dbReference type="SMART" id="SM00317">
    <property type="entry name" value="SET"/>
    <property type="match status" value="1"/>
</dbReference>
<dbReference type="SUPFAM" id="SSF82199">
    <property type="entry name" value="SET domain"/>
    <property type="match status" value="1"/>
</dbReference>
<protein>
    <recommendedName>
        <fullName evidence="3">[histone H4]-N-methyl-L-lysine(20) N-methyltransferase</fullName>
        <ecNumber evidence="3">2.1.1.362</ecNumber>
    </recommendedName>
</protein>
<evidence type="ECO:0000256" key="12">
    <source>
        <dbReference type="ARBA" id="ARBA00023242"/>
    </source>
</evidence>
<evidence type="ECO:0000256" key="10">
    <source>
        <dbReference type="ARBA" id="ARBA00023015"/>
    </source>
</evidence>
<evidence type="ECO:0000256" key="9">
    <source>
        <dbReference type="ARBA" id="ARBA00022853"/>
    </source>
</evidence>
<dbReference type="PROSITE" id="PS50280">
    <property type="entry name" value="SET"/>
    <property type="match status" value="1"/>
</dbReference>
<reference evidence="15" key="1">
    <citation type="submission" date="2021-01" db="UniProtKB">
        <authorList>
            <consortium name="EnsemblMetazoa"/>
        </authorList>
    </citation>
    <scope>IDENTIFICATION</scope>
</reference>
<dbReference type="PANTHER" id="PTHR12977">
    <property type="entry name" value="SUPPRESSOR OF VARIEGATION 4-20-RELATED"/>
    <property type="match status" value="1"/>
</dbReference>
<feature type="domain" description="SET" evidence="14">
    <location>
        <begin position="123"/>
        <end position="233"/>
    </location>
</feature>
<dbReference type="GO" id="GO:0032259">
    <property type="term" value="P:methylation"/>
    <property type="evidence" value="ECO:0007669"/>
    <property type="project" value="UniProtKB-KW"/>
</dbReference>
<feature type="compositionally biased region" description="Low complexity" evidence="13">
    <location>
        <begin position="479"/>
        <end position="492"/>
    </location>
</feature>
<proteinExistence type="predicted"/>
<dbReference type="AlphaFoldDB" id="A0A7M6DJU5"/>
<evidence type="ECO:0000256" key="4">
    <source>
        <dbReference type="ARBA" id="ARBA00022454"/>
    </source>
</evidence>
<keyword evidence="10" id="KW-0805">Transcription regulation</keyword>
<dbReference type="PROSITE" id="PS51570">
    <property type="entry name" value="SAM_MT43_SUVAR420_2"/>
    <property type="match status" value="1"/>
</dbReference>
<evidence type="ECO:0000256" key="1">
    <source>
        <dbReference type="ARBA" id="ARBA00004123"/>
    </source>
</evidence>
<dbReference type="GeneID" id="136822662"/>
<keyword evidence="16" id="KW-1185">Reference proteome</keyword>
<evidence type="ECO:0000313" key="16">
    <source>
        <dbReference type="Proteomes" id="UP000594262"/>
    </source>
</evidence>
<accession>A0A7M6DJU5</accession>
<dbReference type="OrthoDB" id="6627536at2759"/>
<keyword evidence="4" id="KW-0158">Chromosome</keyword>
<evidence type="ECO:0000256" key="5">
    <source>
        <dbReference type="ARBA" id="ARBA00022491"/>
    </source>
</evidence>
<feature type="region of interest" description="Disordered" evidence="13">
    <location>
        <begin position="471"/>
        <end position="546"/>
    </location>
</feature>
<dbReference type="EnsemblMetazoa" id="CLYHEMT013437.1">
    <property type="protein sequence ID" value="CLYHEMP013437.1"/>
    <property type="gene ID" value="CLYHEMG013437"/>
</dbReference>
<evidence type="ECO:0000256" key="2">
    <source>
        <dbReference type="ARBA" id="ARBA00004286"/>
    </source>
</evidence>
<evidence type="ECO:0000256" key="11">
    <source>
        <dbReference type="ARBA" id="ARBA00023163"/>
    </source>
</evidence>
<evidence type="ECO:0000256" key="13">
    <source>
        <dbReference type="SAM" id="MobiDB-lite"/>
    </source>
</evidence>
<dbReference type="InterPro" id="IPR041938">
    <property type="entry name" value="Hist-Lys_N-MTase_N"/>
</dbReference>
<evidence type="ECO:0000256" key="7">
    <source>
        <dbReference type="ARBA" id="ARBA00022679"/>
    </source>
</evidence>
<feature type="compositionally biased region" description="Low complexity" evidence="13">
    <location>
        <begin position="420"/>
        <end position="431"/>
    </location>
</feature>
<dbReference type="InterPro" id="IPR025790">
    <property type="entry name" value="Suv4-20_animal"/>
</dbReference>